<protein>
    <submittedName>
        <fullName evidence="1">Uncharacterized protein</fullName>
    </submittedName>
</protein>
<comment type="caution">
    <text evidence="1">The sequence shown here is derived from an EMBL/GenBank/DDBJ whole genome shotgun (WGS) entry which is preliminary data.</text>
</comment>
<sequence>MKVMNTIKIPERSNWECFLFGGDDEGILWTPAKGSVPNKFWRWMQYICFGNRWRKIK</sequence>
<reference evidence="1" key="1">
    <citation type="journal article" date="2015" name="Nature">
        <title>Complex archaea that bridge the gap between prokaryotes and eukaryotes.</title>
        <authorList>
            <person name="Spang A."/>
            <person name="Saw J.H."/>
            <person name="Jorgensen S.L."/>
            <person name="Zaremba-Niedzwiedzka K."/>
            <person name="Martijn J."/>
            <person name="Lind A.E."/>
            <person name="van Eijk R."/>
            <person name="Schleper C."/>
            <person name="Guy L."/>
            <person name="Ettema T.J."/>
        </authorList>
    </citation>
    <scope>NUCLEOTIDE SEQUENCE</scope>
</reference>
<proteinExistence type="predicted"/>
<dbReference type="EMBL" id="LAZR01032865">
    <property type="protein sequence ID" value="KKL49702.1"/>
    <property type="molecule type" value="Genomic_DNA"/>
</dbReference>
<evidence type="ECO:0000313" key="1">
    <source>
        <dbReference type="EMBL" id="KKL49702.1"/>
    </source>
</evidence>
<accession>A0A0F9FF04</accession>
<name>A0A0F9FF04_9ZZZZ</name>
<organism evidence="1">
    <name type="scientific">marine sediment metagenome</name>
    <dbReference type="NCBI Taxonomy" id="412755"/>
    <lineage>
        <taxon>unclassified sequences</taxon>
        <taxon>metagenomes</taxon>
        <taxon>ecological metagenomes</taxon>
    </lineage>
</organism>
<gene>
    <name evidence="1" type="ORF">LCGC14_2312870</name>
</gene>
<dbReference type="AlphaFoldDB" id="A0A0F9FF04"/>